<protein>
    <recommendedName>
        <fullName evidence="4">BTB domain-containing protein</fullName>
    </recommendedName>
</protein>
<comment type="caution">
    <text evidence="5">The sequence shown here is derived from an EMBL/GenBank/DDBJ whole genome shotgun (WGS) entry which is preliminary data.</text>
</comment>
<keyword evidence="2" id="KW-0677">Repeat</keyword>
<gene>
    <name evidence="5" type="ORF">HPB48_005423</name>
</gene>
<name>A0A9J6GFG1_HAELO</name>
<keyword evidence="6" id="KW-1185">Reference proteome</keyword>
<evidence type="ECO:0000256" key="3">
    <source>
        <dbReference type="ARBA" id="ARBA00023203"/>
    </source>
</evidence>
<dbReference type="VEuPathDB" id="VectorBase:HLOH_045760"/>
<dbReference type="Gene3D" id="1.25.40.420">
    <property type="match status" value="1"/>
</dbReference>
<dbReference type="Pfam" id="PF24681">
    <property type="entry name" value="Kelch_KLHDC2_KLHL20_DRC7"/>
    <property type="match status" value="1"/>
</dbReference>
<dbReference type="GO" id="GO:0003779">
    <property type="term" value="F:actin binding"/>
    <property type="evidence" value="ECO:0007669"/>
    <property type="project" value="UniProtKB-KW"/>
</dbReference>
<evidence type="ECO:0000256" key="1">
    <source>
        <dbReference type="ARBA" id="ARBA00022441"/>
    </source>
</evidence>
<dbReference type="PANTHER" id="PTHR24412:SF480">
    <property type="entry name" value="KELCH-LIKE PROTEIN 8"/>
    <property type="match status" value="1"/>
</dbReference>
<dbReference type="SUPFAM" id="SSF54695">
    <property type="entry name" value="POZ domain"/>
    <property type="match status" value="1"/>
</dbReference>
<dbReference type="SMART" id="SM00875">
    <property type="entry name" value="BACK"/>
    <property type="match status" value="1"/>
</dbReference>
<proteinExistence type="predicted"/>
<dbReference type="Pfam" id="PF07707">
    <property type="entry name" value="BACK"/>
    <property type="match status" value="1"/>
</dbReference>
<reference evidence="5 6" key="1">
    <citation type="journal article" date="2020" name="Cell">
        <title>Large-Scale Comparative Analyses of Tick Genomes Elucidate Their Genetic Diversity and Vector Capacities.</title>
        <authorList>
            <consortium name="Tick Genome and Microbiome Consortium (TIGMIC)"/>
            <person name="Jia N."/>
            <person name="Wang J."/>
            <person name="Shi W."/>
            <person name="Du L."/>
            <person name="Sun Y."/>
            <person name="Zhan W."/>
            <person name="Jiang J.F."/>
            <person name="Wang Q."/>
            <person name="Zhang B."/>
            <person name="Ji P."/>
            <person name="Bell-Sakyi L."/>
            <person name="Cui X.M."/>
            <person name="Yuan T.T."/>
            <person name="Jiang B.G."/>
            <person name="Yang W.F."/>
            <person name="Lam T.T."/>
            <person name="Chang Q.C."/>
            <person name="Ding S.J."/>
            <person name="Wang X.J."/>
            <person name="Zhu J.G."/>
            <person name="Ruan X.D."/>
            <person name="Zhao L."/>
            <person name="Wei J.T."/>
            <person name="Ye R.Z."/>
            <person name="Que T.C."/>
            <person name="Du C.H."/>
            <person name="Zhou Y.H."/>
            <person name="Cheng J.X."/>
            <person name="Dai P.F."/>
            <person name="Guo W.B."/>
            <person name="Han X.H."/>
            <person name="Huang E.J."/>
            <person name="Li L.F."/>
            <person name="Wei W."/>
            <person name="Gao Y.C."/>
            <person name="Liu J.Z."/>
            <person name="Shao H.Z."/>
            <person name="Wang X."/>
            <person name="Wang C.C."/>
            <person name="Yang T.C."/>
            <person name="Huo Q.B."/>
            <person name="Li W."/>
            <person name="Chen H.Y."/>
            <person name="Chen S.E."/>
            <person name="Zhou L.G."/>
            <person name="Ni X.B."/>
            <person name="Tian J.H."/>
            <person name="Sheng Y."/>
            <person name="Liu T."/>
            <person name="Pan Y.S."/>
            <person name="Xia L.Y."/>
            <person name="Li J."/>
            <person name="Zhao F."/>
            <person name="Cao W.C."/>
        </authorList>
    </citation>
    <scope>NUCLEOTIDE SEQUENCE [LARGE SCALE GENOMIC DNA]</scope>
    <source>
        <strain evidence="5">HaeL-2018</strain>
    </source>
</reference>
<feature type="domain" description="BTB" evidence="4">
    <location>
        <begin position="34"/>
        <end position="101"/>
    </location>
</feature>
<sequence>MSVDEAGRLTYAAPDVAQQSFRRLRQFLEDGQLCDVQLRVGGRAWRCHRLVLACCSPYFHAMFTTPLAESHQEEVTIGDIDEVAMDKLIQFAYTGVVQLTVEGVQALLHASSVLQIEPLTCACSDFVRAQLEPANALGVWQFAESHGLQGLARSAELFVRGHFPKVACGREFLGLGSQHLARLLAAADLAVESETQAASHCAQVYDALMSWVRHDTSARAADLPSLLSRVRLPLLPPGYVRRRAEDEELLRACHRCRDLLDEARDQQLWKAGLLAGLPPAPGERSRPRHSYAGTIFCVGGRDASGEPSPSTEFYSIASNKWLKAADMTTRRRHVGVVSVDGKLFAVGGSDDKHHLASAEVFDPATNCWKLVCPMNVPRRGLGLCQLGGPLYAIGGMDDTSFFNTVERYDSLSDSWTTVAPMKSPRGGVAVAVLKDCIYAIGGNVGQTSLHTCERYDPHLNKWTYVAGMMQRRAGAGAVALDGFIYVVGEYALSWHGPLAALRTDCIVSQRSFRPICHEILLAVLFQRCYLFTHKRPDVSSPHGSGDLDFLLSRPELSDSQGGFDNNLPLSSVERYDVELDRWVGVRPMSTSRGGVGVAQLAGRLFAVGGHNGSRYLDSVEAYDPSVDRWELVGSIHGGRAGPGTAHCSCPTLALAALNHYNCDDSDES</sequence>
<dbReference type="InterPro" id="IPR011705">
    <property type="entry name" value="BACK"/>
</dbReference>
<dbReference type="AlphaFoldDB" id="A0A9J6GFG1"/>
<dbReference type="InterPro" id="IPR000210">
    <property type="entry name" value="BTB/POZ_dom"/>
</dbReference>
<dbReference type="PROSITE" id="PS50097">
    <property type="entry name" value="BTB"/>
    <property type="match status" value="1"/>
</dbReference>
<dbReference type="Proteomes" id="UP000821853">
    <property type="component" value="Chromosome 4"/>
</dbReference>
<dbReference type="EMBL" id="JABSTR010000006">
    <property type="protein sequence ID" value="KAH9374154.1"/>
    <property type="molecule type" value="Genomic_DNA"/>
</dbReference>
<dbReference type="Pfam" id="PF01344">
    <property type="entry name" value="Kelch_1"/>
    <property type="match status" value="2"/>
</dbReference>
<dbReference type="OrthoDB" id="6416144at2759"/>
<dbReference type="FunFam" id="1.25.40.420:FF:000001">
    <property type="entry name" value="Kelch-like family member 12"/>
    <property type="match status" value="1"/>
</dbReference>
<dbReference type="InterPro" id="IPR006652">
    <property type="entry name" value="Kelch_1"/>
</dbReference>
<dbReference type="SMART" id="SM00225">
    <property type="entry name" value="BTB"/>
    <property type="match status" value="1"/>
</dbReference>
<evidence type="ECO:0000259" key="4">
    <source>
        <dbReference type="PROSITE" id="PS50097"/>
    </source>
</evidence>
<evidence type="ECO:0000313" key="5">
    <source>
        <dbReference type="EMBL" id="KAH9374154.1"/>
    </source>
</evidence>
<keyword evidence="3" id="KW-0009">Actin-binding</keyword>
<dbReference type="Pfam" id="PF00651">
    <property type="entry name" value="BTB"/>
    <property type="match status" value="1"/>
</dbReference>
<dbReference type="Gene3D" id="3.30.710.10">
    <property type="entry name" value="Potassium Channel Kv1.1, Chain A"/>
    <property type="match status" value="1"/>
</dbReference>
<evidence type="ECO:0000256" key="2">
    <source>
        <dbReference type="ARBA" id="ARBA00022737"/>
    </source>
</evidence>
<dbReference type="OMA" id="VRPMSTS"/>
<dbReference type="SUPFAM" id="SSF117281">
    <property type="entry name" value="Kelch motif"/>
    <property type="match status" value="2"/>
</dbReference>
<organism evidence="5 6">
    <name type="scientific">Haemaphysalis longicornis</name>
    <name type="common">Bush tick</name>
    <dbReference type="NCBI Taxonomy" id="44386"/>
    <lineage>
        <taxon>Eukaryota</taxon>
        <taxon>Metazoa</taxon>
        <taxon>Ecdysozoa</taxon>
        <taxon>Arthropoda</taxon>
        <taxon>Chelicerata</taxon>
        <taxon>Arachnida</taxon>
        <taxon>Acari</taxon>
        <taxon>Parasitiformes</taxon>
        <taxon>Ixodida</taxon>
        <taxon>Ixodoidea</taxon>
        <taxon>Ixodidae</taxon>
        <taxon>Haemaphysalinae</taxon>
        <taxon>Haemaphysalis</taxon>
    </lineage>
</organism>
<evidence type="ECO:0000313" key="6">
    <source>
        <dbReference type="Proteomes" id="UP000821853"/>
    </source>
</evidence>
<dbReference type="InterPro" id="IPR011333">
    <property type="entry name" value="SKP1/BTB/POZ_sf"/>
</dbReference>
<accession>A0A9J6GFG1</accession>
<dbReference type="PANTHER" id="PTHR24412">
    <property type="entry name" value="KELCH PROTEIN"/>
    <property type="match status" value="1"/>
</dbReference>
<dbReference type="InterPro" id="IPR015915">
    <property type="entry name" value="Kelch-typ_b-propeller"/>
</dbReference>
<dbReference type="Gene3D" id="2.120.10.80">
    <property type="entry name" value="Kelch-type beta propeller"/>
    <property type="match status" value="2"/>
</dbReference>
<keyword evidence="1" id="KW-0880">Kelch repeat</keyword>
<dbReference type="SMART" id="SM00612">
    <property type="entry name" value="Kelch"/>
    <property type="match status" value="6"/>
</dbReference>